<sequence>MADRGFLLEEEMAQKAVKLIKPPNMTRKGKNRKSKKEFTAREEVATKSVAAVRIYVEHVIGKPHVYTILPSATSERNHWQTPRSNPKTRNDKDNDFAT</sequence>
<accession>A0AAE1HT79</accession>
<protein>
    <submittedName>
        <fullName evidence="5">tRNA modification GTPase MnmE</fullName>
    </submittedName>
</protein>
<dbReference type="Proteomes" id="UP001219518">
    <property type="component" value="Unassembled WGS sequence"/>
</dbReference>
<evidence type="ECO:0000256" key="3">
    <source>
        <dbReference type="SAM" id="MobiDB-lite"/>
    </source>
</evidence>
<proteinExistence type="predicted"/>
<evidence type="ECO:0000259" key="4">
    <source>
        <dbReference type="Pfam" id="PF13359"/>
    </source>
</evidence>
<keyword evidence="2" id="KW-0479">Metal-binding</keyword>
<feature type="compositionally biased region" description="Polar residues" evidence="3">
    <location>
        <begin position="70"/>
        <end position="87"/>
    </location>
</feature>
<feature type="compositionally biased region" description="Basic and acidic residues" evidence="3">
    <location>
        <begin position="88"/>
        <end position="98"/>
    </location>
</feature>
<evidence type="ECO:0000256" key="2">
    <source>
        <dbReference type="ARBA" id="ARBA00022723"/>
    </source>
</evidence>
<dbReference type="EMBL" id="JAHWGI010001277">
    <property type="protein sequence ID" value="KAK3927025.1"/>
    <property type="molecule type" value="Genomic_DNA"/>
</dbReference>
<reference evidence="5" key="2">
    <citation type="journal article" date="2023" name="BMC Genomics">
        <title>Pest status, molecular evolution, and epigenetic factors derived from the genome assembly of Frankliniella fusca, a thysanopteran phytovirus vector.</title>
        <authorList>
            <person name="Catto M.A."/>
            <person name="Labadie P.E."/>
            <person name="Jacobson A.L."/>
            <person name="Kennedy G.G."/>
            <person name="Srinivasan R."/>
            <person name="Hunt B.G."/>
        </authorList>
    </citation>
    <scope>NUCLEOTIDE SEQUENCE</scope>
    <source>
        <strain evidence="5">PL_HMW_Pooled</strain>
    </source>
</reference>
<evidence type="ECO:0000256" key="1">
    <source>
        <dbReference type="ARBA" id="ARBA00001968"/>
    </source>
</evidence>
<feature type="domain" description="DDE Tnp4" evidence="4">
    <location>
        <begin position="1"/>
        <end position="75"/>
    </location>
</feature>
<dbReference type="Pfam" id="PF13359">
    <property type="entry name" value="DDE_Tnp_4"/>
    <property type="match status" value="1"/>
</dbReference>
<comment type="cofactor">
    <cofactor evidence="1">
        <name>a divalent metal cation</name>
        <dbReference type="ChEBI" id="CHEBI:60240"/>
    </cofactor>
</comment>
<comment type="caution">
    <text evidence="5">The sequence shown here is derived from an EMBL/GenBank/DDBJ whole genome shotgun (WGS) entry which is preliminary data.</text>
</comment>
<dbReference type="InterPro" id="IPR027806">
    <property type="entry name" value="HARBI1_dom"/>
</dbReference>
<keyword evidence="6" id="KW-1185">Reference proteome</keyword>
<reference evidence="5" key="1">
    <citation type="submission" date="2021-07" db="EMBL/GenBank/DDBJ databases">
        <authorList>
            <person name="Catto M.A."/>
            <person name="Jacobson A."/>
            <person name="Kennedy G."/>
            <person name="Labadie P."/>
            <person name="Hunt B.G."/>
            <person name="Srinivasan R."/>
        </authorList>
    </citation>
    <scope>NUCLEOTIDE SEQUENCE</scope>
    <source>
        <strain evidence="5">PL_HMW_Pooled</strain>
        <tissue evidence="5">Head</tissue>
    </source>
</reference>
<evidence type="ECO:0000313" key="6">
    <source>
        <dbReference type="Proteomes" id="UP001219518"/>
    </source>
</evidence>
<gene>
    <name evidence="5" type="ORF">KUF71_002770</name>
</gene>
<dbReference type="GO" id="GO:0046872">
    <property type="term" value="F:metal ion binding"/>
    <property type="evidence" value="ECO:0007669"/>
    <property type="project" value="UniProtKB-KW"/>
</dbReference>
<organism evidence="5 6">
    <name type="scientific">Frankliniella fusca</name>
    <dbReference type="NCBI Taxonomy" id="407009"/>
    <lineage>
        <taxon>Eukaryota</taxon>
        <taxon>Metazoa</taxon>
        <taxon>Ecdysozoa</taxon>
        <taxon>Arthropoda</taxon>
        <taxon>Hexapoda</taxon>
        <taxon>Insecta</taxon>
        <taxon>Pterygota</taxon>
        <taxon>Neoptera</taxon>
        <taxon>Paraneoptera</taxon>
        <taxon>Thysanoptera</taxon>
        <taxon>Terebrantia</taxon>
        <taxon>Thripoidea</taxon>
        <taxon>Thripidae</taxon>
        <taxon>Frankliniella</taxon>
    </lineage>
</organism>
<name>A0AAE1HT79_9NEOP</name>
<dbReference type="AlphaFoldDB" id="A0AAE1HT79"/>
<feature type="region of interest" description="Disordered" evidence="3">
    <location>
        <begin position="70"/>
        <end position="98"/>
    </location>
</feature>
<evidence type="ECO:0000313" key="5">
    <source>
        <dbReference type="EMBL" id="KAK3927025.1"/>
    </source>
</evidence>